<dbReference type="AlphaFoldDB" id="A0A2S6H754"/>
<protein>
    <submittedName>
        <fullName evidence="1">Uncharacterized protein</fullName>
    </submittedName>
</protein>
<comment type="caution">
    <text evidence="1">The sequence shown here is derived from an EMBL/GenBank/DDBJ whole genome shotgun (WGS) entry which is preliminary data.</text>
</comment>
<accession>A0A2S6H754</accession>
<dbReference type="Proteomes" id="UP000238071">
    <property type="component" value="Unassembled WGS sequence"/>
</dbReference>
<dbReference type="RefSeq" id="WP_104422562.1">
    <property type="nucleotide sequence ID" value="NZ_PTIY01000002.1"/>
</dbReference>
<name>A0A2S6H754_9GAMM</name>
<dbReference type="OrthoDB" id="5574336at2"/>
<proteinExistence type="predicted"/>
<gene>
    <name evidence="1" type="ORF">B0F88_102287</name>
</gene>
<keyword evidence="2" id="KW-1185">Reference proteome</keyword>
<sequence length="62" mass="7040">MNLLNFIQKELHAAWYEATYPLFSVDSVDDCFYTELSNYYQSIKGKTIDTNSGESLFSATTG</sequence>
<evidence type="ECO:0000313" key="2">
    <source>
        <dbReference type="Proteomes" id="UP000238071"/>
    </source>
</evidence>
<reference evidence="1 2" key="1">
    <citation type="submission" date="2018-02" db="EMBL/GenBank/DDBJ databases">
        <title>Subsurface microbial communities from deep shales in Ohio and West Virginia, USA.</title>
        <authorList>
            <person name="Wrighton K."/>
        </authorList>
    </citation>
    <scope>NUCLEOTIDE SEQUENCE [LARGE SCALE GENOMIC DNA]</scope>
    <source>
        <strain evidence="1 2">OWC-G53F</strain>
    </source>
</reference>
<dbReference type="EMBL" id="PTIY01000002">
    <property type="protein sequence ID" value="PPK73307.1"/>
    <property type="molecule type" value="Genomic_DNA"/>
</dbReference>
<evidence type="ECO:0000313" key="1">
    <source>
        <dbReference type="EMBL" id="PPK73307.1"/>
    </source>
</evidence>
<organism evidence="1 2">
    <name type="scientific">Methylobacter tundripaludum</name>
    <dbReference type="NCBI Taxonomy" id="173365"/>
    <lineage>
        <taxon>Bacteria</taxon>
        <taxon>Pseudomonadati</taxon>
        <taxon>Pseudomonadota</taxon>
        <taxon>Gammaproteobacteria</taxon>
        <taxon>Methylococcales</taxon>
        <taxon>Methylococcaceae</taxon>
        <taxon>Methylobacter</taxon>
    </lineage>
</organism>